<feature type="region of interest" description="Disordered" evidence="1">
    <location>
        <begin position="1791"/>
        <end position="1817"/>
    </location>
</feature>
<feature type="compositionally biased region" description="Low complexity" evidence="1">
    <location>
        <begin position="589"/>
        <end position="598"/>
    </location>
</feature>
<feature type="region of interest" description="Disordered" evidence="1">
    <location>
        <begin position="1510"/>
        <end position="1652"/>
    </location>
</feature>
<feature type="compositionally biased region" description="Polar residues" evidence="1">
    <location>
        <begin position="1531"/>
        <end position="1548"/>
    </location>
</feature>
<comment type="caution">
    <text evidence="3">The sequence shown here is derived from an EMBL/GenBank/DDBJ whole genome shotgun (WGS) entry which is preliminary data.</text>
</comment>
<dbReference type="Pfam" id="PF06371">
    <property type="entry name" value="Drf_GBD"/>
    <property type="match status" value="1"/>
</dbReference>
<feature type="region of interest" description="Disordered" evidence="1">
    <location>
        <begin position="1378"/>
        <end position="1494"/>
    </location>
</feature>
<feature type="compositionally biased region" description="Polar residues" evidence="1">
    <location>
        <begin position="372"/>
        <end position="387"/>
    </location>
</feature>
<feature type="compositionally biased region" description="Polar residues" evidence="1">
    <location>
        <begin position="1446"/>
        <end position="1472"/>
    </location>
</feature>
<evidence type="ECO:0000256" key="1">
    <source>
        <dbReference type="SAM" id="MobiDB-lite"/>
    </source>
</evidence>
<dbReference type="EMBL" id="JAAAHY010001039">
    <property type="protein sequence ID" value="KAF9953475.1"/>
    <property type="molecule type" value="Genomic_DNA"/>
</dbReference>
<dbReference type="OrthoDB" id="2155261at2759"/>
<dbReference type="GO" id="GO:0031267">
    <property type="term" value="F:small GTPase binding"/>
    <property type="evidence" value="ECO:0007669"/>
    <property type="project" value="InterPro"/>
</dbReference>
<feature type="region of interest" description="Disordered" evidence="1">
    <location>
        <begin position="1"/>
        <end position="150"/>
    </location>
</feature>
<dbReference type="GO" id="GO:0003779">
    <property type="term" value="F:actin binding"/>
    <property type="evidence" value="ECO:0007669"/>
    <property type="project" value="InterPro"/>
</dbReference>
<dbReference type="Proteomes" id="UP000738359">
    <property type="component" value="Unassembled WGS sequence"/>
</dbReference>
<dbReference type="InterPro" id="IPR010473">
    <property type="entry name" value="GTPase-bd"/>
</dbReference>
<feature type="domain" description="Formin GTPase-binding" evidence="2">
    <location>
        <begin position="644"/>
        <end position="895"/>
    </location>
</feature>
<feature type="region of interest" description="Disordered" evidence="1">
    <location>
        <begin position="905"/>
        <end position="939"/>
    </location>
</feature>
<feature type="region of interest" description="Disordered" evidence="1">
    <location>
        <begin position="370"/>
        <end position="459"/>
    </location>
</feature>
<name>A0A9P6J062_MORAP</name>
<protein>
    <recommendedName>
        <fullName evidence="2">Formin GTPase-binding domain-containing protein</fullName>
    </recommendedName>
</protein>
<evidence type="ECO:0000313" key="4">
    <source>
        <dbReference type="Proteomes" id="UP000738359"/>
    </source>
</evidence>
<proteinExistence type="predicted"/>
<feature type="region of interest" description="Disordered" evidence="1">
    <location>
        <begin position="501"/>
        <end position="598"/>
    </location>
</feature>
<dbReference type="InterPro" id="IPR016024">
    <property type="entry name" value="ARM-type_fold"/>
</dbReference>
<feature type="compositionally biased region" description="Polar residues" evidence="1">
    <location>
        <begin position="1349"/>
        <end position="1359"/>
    </location>
</feature>
<feature type="compositionally biased region" description="Polar residues" evidence="1">
    <location>
        <begin position="112"/>
        <end position="133"/>
    </location>
</feature>
<reference evidence="3" key="1">
    <citation type="journal article" date="2020" name="Fungal Divers.">
        <title>Resolving the Mortierellaceae phylogeny through synthesis of multi-gene phylogenetics and phylogenomics.</title>
        <authorList>
            <person name="Vandepol N."/>
            <person name="Liber J."/>
            <person name="Desiro A."/>
            <person name="Na H."/>
            <person name="Kennedy M."/>
            <person name="Barry K."/>
            <person name="Grigoriev I.V."/>
            <person name="Miller A.N."/>
            <person name="O'Donnell K."/>
            <person name="Stajich J.E."/>
            <person name="Bonito G."/>
        </authorList>
    </citation>
    <scope>NUCLEOTIDE SEQUENCE</scope>
    <source>
        <strain evidence="3">CK1249</strain>
    </source>
</reference>
<feature type="compositionally biased region" description="Polar residues" evidence="1">
    <location>
        <begin position="422"/>
        <end position="432"/>
    </location>
</feature>
<organism evidence="3 4">
    <name type="scientific">Mortierella alpina</name>
    <name type="common">Oleaginous fungus</name>
    <name type="synonym">Mortierella renispora</name>
    <dbReference type="NCBI Taxonomy" id="64518"/>
    <lineage>
        <taxon>Eukaryota</taxon>
        <taxon>Fungi</taxon>
        <taxon>Fungi incertae sedis</taxon>
        <taxon>Mucoromycota</taxon>
        <taxon>Mortierellomycotina</taxon>
        <taxon>Mortierellomycetes</taxon>
        <taxon>Mortierellales</taxon>
        <taxon>Mortierellaceae</taxon>
        <taxon>Mortierella</taxon>
    </lineage>
</organism>
<feature type="compositionally biased region" description="Polar residues" evidence="1">
    <location>
        <begin position="928"/>
        <end position="938"/>
    </location>
</feature>
<gene>
    <name evidence="3" type="ORF">BGZ70_000225</name>
</gene>
<dbReference type="SMART" id="SM01140">
    <property type="entry name" value="Drf_GBD"/>
    <property type="match status" value="1"/>
</dbReference>
<feature type="region of interest" description="Disordered" evidence="1">
    <location>
        <begin position="1053"/>
        <end position="1084"/>
    </location>
</feature>
<feature type="compositionally biased region" description="Polar residues" evidence="1">
    <location>
        <begin position="1"/>
        <end position="13"/>
    </location>
</feature>
<evidence type="ECO:0000313" key="3">
    <source>
        <dbReference type="EMBL" id="KAF9953475.1"/>
    </source>
</evidence>
<feature type="compositionally biased region" description="Low complexity" evidence="1">
    <location>
        <begin position="1799"/>
        <end position="1815"/>
    </location>
</feature>
<evidence type="ECO:0000259" key="2">
    <source>
        <dbReference type="SMART" id="SM01140"/>
    </source>
</evidence>
<feature type="non-terminal residue" evidence="3">
    <location>
        <position position="1"/>
    </location>
</feature>
<keyword evidence="4" id="KW-1185">Reference proteome</keyword>
<accession>A0A9P6J062</accession>
<dbReference type="InterPro" id="IPR011989">
    <property type="entry name" value="ARM-like"/>
</dbReference>
<feature type="compositionally biased region" description="Low complexity" evidence="1">
    <location>
        <begin position="398"/>
        <end position="413"/>
    </location>
</feature>
<dbReference type="GO" id="GO:0030036">
    <property type="term" value="P:actin cytoskeleton organization"/>
    <property type="evidence" value="ECO:0007669"/>
    <property type="project" value="InterPro"/>
</dbReference>
<feature type="compositionally biased region" description="Basic and acidic residues" evidence="1">
    <location>
        <begin position="1413"/>
        <end position="1424"/>
    </location>
</feature>
<feature type="compositionally biased region" description="Gly residues" evidence="1">
    <location>
        <begin position="563"/>
        <end position="575"/>
    </location>
</feature>
<sequence>KSHPSLSNGIDSYSHQHHIPPTAKPRSPLSAIGDQIFKAAKRLSLTSSPSKDKDGCNPAASPSFLRSATASPDIKKKRNSVIDDSSSHQKKQGKDKKIKEKNPRKMDLFNLRSRNNNANGPSQVKLNTSSSSTHIEKTLPGPPPAPPSKETFWRKGNARQAISAENASHFDQTSANIDAMRQHKGILQVEPPSKRALDSTELGGASEIVVGTNVVNHKCSLEGKAAKFEREHEHGHRDKLIDGMQDNESSNHRSRIQQEVLFSPSAATTLSPTQITGSSPIHHFKQHTSQTPMALGEPSVQERNRLTSTMGEDLSQLSTSSLQETISSISDHSLVMEDVFDVYDGSSSLASGRFDNGSPFLSGIPLKERSLSDQGFSSSTSTNMSQKQQRERTRALEQLEQQQQQQRRSQGQEPPLMATIPSEKSSTDSGSGLEQEKSAQQHRQPQHPPGLSSSGSVTGDESAMLDQLLTLVPGPNRPRLPSQLEWQRGFEELLQKRREAAALTSSVGRKNSSSSRHSQESSDGKSRRHSMPDMPRGQSHEDQERQRGDNYRNPMLLSNRAMDGGGFSGGAGAGSGIPKRRSGYENREQQLQQPPIQQQSIPETLDLAASMALHGATESGQPWKRTGWRAENAEHCVTRSVDNTRNHDKDKVDVAFDEVQASLPLSSDTHAQLETLPKERKWAMLQSNDTNASLYKTPQSLPAQFFVDALLEYTGKKKRSSRTLLALNGSSAALPVTTPGMAGAPNNSKPFGMWKNFSTTNISSPPSGSLEEPSLALHQIQQQLQPTFQQHLTSLLGKGEKRVLEEREQVLKTLRVLIRNGSVRWTREFINGGGPLALLQFCQQVQRTEETKLGQRERLLHQVLQCIKAIAALDGGVDSLVMEPIFFSLMRTLAIHEAPVLGCKSPDPAGGPRSKTSFFGGGHPGSAAQGQRTRSSSIPKPIYSHARLGHQTPFQTSPTLSVDQIPTFSNSQASVSVLVSVLAREPELRDRILKETVADSSPLSNQAMDGNESEAWKYSEWIACLREIMHVCGIESSPSRGGLSHEQLYAASTGAAPPAARDTGRGGNLNSSSKTASAGAGLVPMGSNASGSNASGSNFSLFSLDNIRRRRHTAATPSHGPPLASPLRGIQFEAGEDREVLDYLTAHLELVSKLIFDMHVSVPALAFAQTVKDSPMEEILERLRSEFIQHHDLSAQVEDLLIQLSIVPCKSTATETAVYDDLPIIPPLDAFSYQKQHQHHKHAMQPNRPTSPTPPTMSSSHQRLQFQHRPLQDSIQQEQKRHYQLNGVKYDSQINLGAFDTATDVPSKISRLESSARDQPAMSSDRHAGAGTYGDNVNQRPQYGGAVARSNSQLKSNHALRQQQLSGAGAGNVAARTRNRIGAGPNGTHGGRETVVEGGGKLKGVSFECSSVNDRREEGAEPSERSSSPIPDAHEGMSFAEGYRVRSSQQQDVAQLSSATRRATVGDGSSITPAPFESSRLPIVPPKSKQRPFSLDIRARADQAHLKMEYTTVKLDQPRQHQQQQGRRRASLNSASHVITSAGNSDSIPSAPAALHGIDPISQDGSSSSSYSSTTSSAFSATSTSTSSTSPPSTQTKKHVVPTPKTKSPIVEDNSRHYKAGAPSTVVSSATCPSLSSADRTTQSRKAEDGATEKVRRFRDVDFDNRIQEDVQKLALSSSSSHGNLNCKISNVRTSDSRLNIQATDPKVLEAPIIVPENMSLARNQCIQSQVSQIVLPPPTSFQRSTRRVSVGSSIPIPTSAVPASSQKIWPSSLADSALGGLRAIPRFYQQGSSRRSSLDISKLPSSSLPSSLSPTAVTENKAKFSDKIKVFERP</sequence>
<feature type="compositionally biased region" description="Basic and acidic residues" evidence="1">
    <location>
        <begin position="388"/>
        <end position="397"/>
    </location>
</feature>
<feature type="compositionally biased region" description="Low complexity" evidence="1">
    <location>
        <begin position="505"/>
        <end position="516"/>
    </location>
</feature>
<feature type="compositionally biased region" description="Basic and acidic residues" evidence="1">
    <location>
        <begin position="95"/>
        <end position="107"/>
    </location>
</feature>
<feature type="region of interest" description="Disordered" evidence="1">
    <location>
        <begin position="1313"/>
        <end position="1359"/>
    </location>
</feature>
<feature type="region of interest" description="Disordered" evidence="1">
    <location>
        <begin position="1236"/>
        <end position="1275"/>
    </location>
</feature>
<feature type="compositionally biased region" description="Polar residues" evidence="1">
    <location>
        <begin position="1625"/>
        <end position="1641"/>
    </location>
</feature>
<feature type="compositionally biased region" description="Low complexity" evidence="1">
    <location>
        <begin position="1566"/>
        <end position="1607"/>
    </location>
</feature>
<feature type="compositionally biased region" description="Basic and acidic residues" evidence="1">
    <location>
        <begin position="538"/>
        <end position="550"/>
    </location>
</feature>
<dbReference type="Gene3D" id="1.25.10.10">
    <property type="entry name" value="Leucine-rich Repeat Variant"/>
    <property type="match status" value="1"/>
</dbReference>
<dbReference type="SUPFAM" id="SSF48371">
    <property type="entry name" value="ARM repeat"/>
    <property type="match status" value="1"/>
</dbReference>